<dbReference type="AlphaFoldDB" id="A0A9W7BJH8"/>
<evidence type="ECO:0000313" key="2">
    <source>
        <dbReference type="EMBL" id="GMH91542.1"/>
    </source>
</evidence>
<dbReference type="Proteomes" id="UP001165160">
    <property type="component" value="Unassembled WGS sequence"/>
</dbReference>
<sequence length="191" mass="19986">MKFAITLLISSSFASLAGAITTECAAAVVETADINWPSDLSDPSTYQHDFCWSKVSWVVTNCDGTGDTEDQSHANTYKPYNAMCDPDGCDRKFALVMKCTDPLENLASPTIEDVDACCADGVGTLYGEMYATCRSAGTTFLGQDTGAVEWIGEDIETYCTLMTADLNGGGATTAVSGLAIAAAGAAILNVL</sequence>
<evidence type="ECO:0000256" key="1">
    <source>
        <dbReference type="SAM" id="SignalP"/>
    </source>
</evidence>
<protein>
    <submittedName>
        <fullName evidence="2">Uncharacterized protein</fullName>
    </submittedName>
</protein>
<keyword evidence="1" id="KW-0732">Signal</keyword>
<keyword evidence="3" id="KW-1185">Reference proteome</keyword>
<feature type="signal peptide" evidence="1">
    <location>
        <begin position="1"/>
        <end position="19"/>
    </location>
</feature>
<evidence type="ECO:0000313" key="3">
    <source>
        <dbReference type="Proteomes" id="UP001165160"/>
    </source>
</evidence>
<gene>
    <name evidence="2" type="ORF">TrVE_jg5521</name>
</gene>
<dbReference type="EMBL" id="BRXX01000117">
    <property type="protein sequence ID" value="GMH91542.1"/>
    <property type="molecule type" value="Genomic_DNA"/>
</dbReference>
<name>A0A9W7BJH8_9STRA</name>
<reference evidence="3" key="1">
    <citation type="journal article" date="2023" name="Commun. Biol.">
        <title>Genome analysis of Parmales, the sister group of diatoms, reveals the evolutionary specialization of diatoms from phago-mixotrophs to photoautotrophs.</title>
        <authorList>
            <person name="Ban H."/>
            <person name="Sato S."/>
            <person name="Yoshikawa S."/>
            <person name="Yamada K."/>
            <person name="Nakamura Y."/>
            <person name="Ichinomiya M."/>
            <person name="Sato N."/>
            <person name="Blanc-Mathieu R."/>
            <person name="Endo H."/>
            <person name="Kuwata A."/>
            <person name="Ogata H."/>
        </authorList>
    </citation>
    <scope>NUCLEOTIDE SEQUENCE [LARGE SCALE GENOMIC DNA]</scope>
    <source>
        <strain evidence="3">NIES 3699</strain>
    </source>
</reference>
<feature type="chain" id="PRO_5040817731" evidence="1">
    <location>
        <begin position="20"/>
        <end position="191"/>
    </location>
</feature>
<proteinExistence type="predicted"/>
<organism evidence="2 3">
    <name type="scientific">Triparma verrucosa</name>
    <dbReference type="NCBI Taxonomy" id="1606542"/>
    <lineage>
        <taxon>Eukaryota</taxon>
        <taxon>Sar</taxon>
        <taxon>Stramenopiles</taxon>
        <taxon>Ochrophyta</taxon>
        <taxon>Bolidophyceae</taxon>
        <taxon>Parmales</taxon>
        <taxon>Triparmaceae</taxon>
        <taxon>Triparma</taxon>
    </lineage>
</organism>
<accession>A0A9W7BJH8</accession>
<comment type="caution">
    <text evidence="2">The sequence shown here is derived from an EMBL/GenBank/DDBJ whole genome shotgun (WGS) entry which is preliminary data.</text>
</comment>